<feature type="chain" id="PRO_5001968128" description="YHS domain protein" evidence="1">
    <location>
        <begin position="23"/>
        <end position="157"/>
    </location>
</feature>
<keyword evidence="1" id="KW-0732">Signal</keyword>
<proteinExistence type="predicted"/>
<evidence type="ECO:0000313" key="3">
    <source>
        <dbReference type="Proteomes" id="UP000029995"/>
    </source>
</evidence>
<comment type="caution">
    <text evidence="2">The sequence shown here is derived from an EMBL/GenBank/DDBJ whole genome shotgun (WGS) entry which is preliminary data.</text>
</comment>
<dbReference type="RefSeq" id="WP_034847017.1">
    <property type="nucleotide sequence ID" value="NZ_JANX01000636.1"/>
</dbReference>
<dbReference type="NCBIfam" id="NF041384">
    <property type="entry name" value="YHS_seleno_dom"/>
    <property type="match status" value="1"/>
</dbReference>
<dbReference type="EMBL" id="JANX01000636">
    <property type="protein sequence ID" value="KGM30975.1"/>
    <property type="molecule type" value="Genomic_DNA"/>
</dbReference>
<dbReference type="AlphaFoldDB" id="A0A0A0CYT6"/>
<protein>
    <recommendedName>
        <fullName evidence="4">YHS domain protein</fullName>
    </recommendedName>
</protein>
<evidence type="ECO:0008006" key="4">
    <source>
        <dbReference type="Google" id="ProtNLM"/>
    </source>
</evidence>
<accession>A0A0A0CYT6</accession>
<gene>
    <name evidence="2" type="ORF">P409_29920</name>
</gene>
<evidence type="ECO:0000256" key="1">
    <source>
        <dbReference type="SAM" id="SignalP"/>
    </source>
</evidence>
<dbReference type="Proteomes" id="UP000029995">
    <property type="component" value="Unassembled WGS sequence"/>
</dbReference>
<sequence length="157" mass="17340">MFRRTLLALAALAFLSPLAARAQDAQHPVNTLGAPAENVAIRGYDPVAYFREGKPHQGSPDFAVQHDGATWWFASAEDKALFEADPEKYMPAFGGFCAYGTSRGYLVKIEPEAWSIVDGRLYLNYDLGVRDTWAKDPEGYIAKANANWPKLGKSDIK</sequence>
<feature type="signal peptide" evidence="1">
    <location>
        <begin position="1"/>
        <end position="22"/>
    </location>
</feature>
<name>A0A0A0CYT6_9PROT</name>
<organism evidence="2 3">
    <name type="scientific">Inquilinus limosus MP06</name>
    <dbReference type="NCBI Taxonomy" id="1398085"/>
    <lineage>
        <taxon>Bacteria</taxon>
        <taxon>Pseudomonadati</taxon>
        <taxon>Pseudomonadota</taxon>
        <taxon>Alphaproteobacteria</taxon>
        <taxon>Rhodospirillales</taxon>
        <taxon>Rhodospirillaceae</taxon>
        <taxon>Inquilinus</taxon>
    </lineage>
</organism>
<evidence type="ECO:0000313" key="2">
    <source>
        <dbReference type="EMBL" id="KGM30975.1"/>
    </source>
</evidence>
<dbReference type="OrthoDB" id="344729at2"/>
<reference evidence="2 3" key="1">
    <citation type="submission" date="2014-01" db="EMBL/GenBank/DDBJ databases">
        <title>Genome sequence determination for a cystic fibrosis isolate, Inquilinus limosus.</title>
        <authorList>
            <person name="Pino M."/>
            <person name="Di Conza J."/>
            <person name="Gutkind G."/>
        </authorList>
    </citation>
    <scope>NUCLEOTIDE SEQUENCE [LARGE SCALE GENOMIC DNA]</scope>
    <source>
        <strain evidence="2 3">MP06</strain>
    </source>
</reference>